<comment type="caution">
    <text evidence="2">The sequence shown here is derived from an EMBL/GenBank/DDBJ whole genome shotgun (WGS) entry which is preliminary data.</text>
</comment>
<gene>
    <name evidence="2" type="ORF">BB559_005624</name>
</gene>
<reference evidence="2 3" key="1">
    <citation type="journal article" date="2018" name="MBio">
        <title>Comparative Genomics Reveals the Core Gene Toolbox for the Fungus-Insect Symbiosis.</title>
        <authorList>
            <person name="Wang Y."/>
            <person name="Stata M."/>
            <person name="Wang W."/>
            <person name="Stajich J.E."/>
            <person name="White M.M."/>
            <person name="Moncalvo J.M."/>
        </authorList>
    </citation>
    <scope>NUCLEOTIDE SEQUENCE [LARGE SCALE GENOMIC DNA]</scope>
    <source>
        <strain evidence="2 3">AUS-77-4</strain>
    </source>
</reference>
<accession>A0A2T9Y7N0</accession>
<keyword evidence="1" id="KW-0732">Signal</keyword>
<sequence>MFILTIFLLLLSHFAYSFSKENYNTTSCEKGSRKCLLKNGYGSNYYTCVNGTKNIESCGKNRLCYMEHSDAEYINKKVECRLSYTNTDRLEGKINGFKILKSLQDQGNNEKNKNVNIDTFSKKLKQNQNSKRGFGETDTSKGVLDGSPSEKILDSLTLEKIANINKVLNNLRENQKPLPIISKCNPGAFTCVYHDGVSPNFYKCSENSINTFKTCDLGTFCYSYSPSEIICAPLGSDIGKIKDLIRAGNNKQKCDKSDPNCNNDQQNFILGNSVDNNNLNFIQNDNNANDNTEKNSMMNLVKDIMSRNYATQSSKVVYSSNPPTVLPTKTSTTKIPYTTFSVLPTSIQPSNKTLRPSYQTVLPTVVSP</sequence>
<name>A0A2T9Y7N0_9FUNG</name>
<dbReference type="EMBL" id="MBFT01000638">
    <property type="protein sequence ID" value="PVU88304.1"/>
    <property type="molecule type" value="Genomic_DNA"/>
</dbReference>
<evidence type="ECO:0000313" key="2">
    <source>
        <dbReference type="EMBL" id="PVU88304.1"/>
    </source>
</evidence>
<organism evidence="2 3">
    <name type="scientific">Furculomyces boomerangus</name>
    <dbReference type="NCBI Taxonomy" id="61424"/>
    <lineage>
        <taxon>Eukaryota</taxon>
        <taxon>Fungi</taxon>
        <taxon>Fungi incertae sedis</taxon>
        <taxon>Zoopagomycota</taxon>
        <taxon>Kickxellomycotina</taxon>
        <taxon>Harpellomycetes</taxon>
        <taxon>Harpellales</taxon>
        <taxon>Harpellaceae</taxon>
        <taxon>Furculomyces</taxon>
    </lineage>
</organism>
<feature type="signal peptide" evidence="1">
    <location>
        <begin position="1"/>
        <end position="19"/>
    </location>
</feature>
<proteinExistence type="predicted"/>
<feature type="non-terminal residue" evidence="2">
    <location>
        <position position="368"/>
    </location>
</feature>
<feature type="chain" id="PRO_5015483124" description="Carbohydrate-binding module family 19 domain-containing protein" evidence="1">
    <location>
        <begin position="20"/>
        <end position="368"/>
    </location>
</feature>
<evidence type="ECO:0000313" key="3">
    <source>
        <dbReference type="Proteomes" id="UP000245699"/>
    </source>
</evidence>
<dbReference type="AlphaFoldDB" id="A0A2T9Y7N0"/>
<keyword evidence="3" id="KW-1185">Reference proteome</keyword>
<dbReference type="Proteomes" id="UP000245699">
    <property type="component" value="Unassembled WGS sequence"/>
</dbReference>
<evidence type="ECO:0000256" key="1">
    <source>
        <dbReference type="SAM" id="SignalP"/>
    </source>
</evidence>
<dbReference type="OrthoDB" id="5769945at2759"/>
<protein>
    <recommendedName>
        <fullName evidence="4">Carbohydrate-binding module family 19 domain-containing protein</fullName>
    </recommendedName>
</protein>
<evidence type="ECO:0008006" key="4">
    <source>
        <dbReference type="Google" id="ProtNLM"/>
    </source>
</evidence>